<evidence type="ECO:0000313" key="4">
    <source>
        <dbReference type="EMBL" id="OLL26523.1"/>
    </source>
</evidence>
<proteinExistence type="inferred from homology"/>
<dbReference type="InterPro" id="IPR036291">
    <property type="entry name" value="NAD(P)-bd_dom_sf"/>
</dbReference>
<name>A0A1U7LVC4_NEOID</name>
<organism evidence="4 5">
    <name type="scientific">Neolecta irregularis (strain DAH-3)</name>
    <dbReference type="NCBI Taxonomy" id="1198029"/>
    <lineage>
        <taxon>Eukaryota</taxon>
        <taxon>Fungi</taxon>
        <taxon>Dikarya</taxon>
        <taxon>Ascomycota</taxon>
        <taxon>Taphrinomycotina</taxon>
        <taxon>Neolectales</taxon>
        <taxon>Neolectaceae</taxon>
        <taxon>Neolecta</taxon>
    </lineage>
</organism>
<feature type="domain" description="3-beta hydroxysteroid dehydrogenase/isomerase" evidence="3">
    <location>
        <begin position="54"/>
        <end position="318"/>
    </location>
</feature>
<reference evidence="4 5" key="1">
    <citation type="submission" date="2016-04" db="EMBL/GenBank/DDBJ databases">
        <title>Evolutionary innovation and constraint leading to complex multicellularity in the Ascomycota.</title>
        <authorList>
            <person name="Cisse O."/>
            <person name="Nguyen A."/>
            <person name="Hewitt D.A."/>
            <person name="Jedd G."/>
            <person name="Stajich J.E."/>
        </authorList>
    </citation>
    <scope>NUCLEOTIDE SEQUENCE [LARGE SCALE GENOMIC DNA]</scope>
    <source>
        <strain evidence="4 5">DAH-3</strain>
    </source>
</reference>
<keyword evidence="2" id="KW-0560">Oxidoreductase</keyword>
<dbReference type="Pfam" id="PF01073">
    <property type="entry name" value="3Beta_HSD"/>
    <property type="match status" value="1"/>
</dbReference>
<comment type="caution">
    <text evidence="4">The sequence shown here is derived from an EMBL/GenBank/DDBJ whole genome shotgun (WGS) entry which is preliminary data.</text>
</comment>
<sequence>MAKGNHQVFSIHWVKLISTHIATSALLSSGLSAPYSQTQFPPDQKMSCPLKSVLVIGGSGFLGSAIVAELVALNPAPKVAVFDLKIREDTKYPNVSYYTGDLLNSEDMRSAIKSSDATVILHTASPVHGLARDVYMKINVEGTGNIIEVSKEEGIQALVYTSSAGIVFDGDDLINVNESAPFPKIHMDGYNESKAEAEKLILQADDRKGMRTCALRPAGIFGPRDRQCIPGMLTVYYSNQTKFQIGDNLNLFDFTYVGNAVHAHILAAEKLLDSQTVDKVAGEAFFITNGEPIYFWDFPLAVWAHLGHCPPYIIRFPRIVGIGLAAMVEALSYFRGKEAGFTRFRVKFACASRYYNISKARDILGYKPLVSLDEGIKRTLKWIDEEQTIQAQKKVQ</sequence>
<dbReference type="PANTHER" id="PTHR43245">
    <property type="entry name" value="BIFUNCTIONAL POLYMYXIN RESISTANCE PROTEIN ARNA"/>
    <property type="match status" value="1"/>
</dbReference>
<dbReference type="GO" id="GO:0006696">
    <property type="term" value="P:ergosterol biosynthetic process"/>
    <property type="evidence" value="ECO:0007669"/>
    <property type="project" value="EnsemblFungi"/>
</dbReference>
<dbReference type="Gene3D" id="3.40.50.720">
    <property type="entry name" value="NAD(P)-binding Rossmann-like Domain"/>
    <property type="match status" value="1"/>
</dbReference>
<dbReference type="AlphaFoldDB" id="A0A1U7LVC4"/>
<dbReference type="GO" id="GO:0005789">
    <property type="term" value="C:endoplasmic reticulum membrane"/>
    <property type="evidence" value="ECO:0007669"/>
    <property type="project" value="EnsemblFungi"/>
</dbReference>
<dbReference type="PANTHER" id="PTHR43245:SF51">
    <property type="entry name" value="SHORT CHAIN DEHYDROGENASE_REDUCTASE FAMILY 42E, MEMBER 2"/>
    <property type="match status" value="1"/>
</dbReference>
<dbReference type="EMBL" id="LXFE01000172">
    <property type="protein sequence ID" value="OLL26523.1"/>
    <property type="molecule type" value="Genomic_DNA"/>
</dbReference>
<gene>
    <name evidence="4" type="ORF">NEOLI_001927</name>
</gene>
<dbReference type="Proteomes" id="UP000186594">
    <property type="component" value="Unassembled WGS sequence"/>
</dbReference>
<dbReference type="STRING" id="1198029.A0A1U7LVC4"/>
<comment type="similarity">
    <text evidence="1">Belongs to the 3-beta-HSD family.</text>
</comment>
<evidence type="ECO:0000313" key="5">
    <source>
        <dbReference type="Proteomes" id="UP000186594"/>
    </source>
</evidence>
<evidence type="ECO:0000256" key="1">
    <source>
        <dbReference type="ARBA" id="ARBA00009219"/>
    </source>
</evidence>
<protein>
    <submittedName>
        <fullName evidence="4">Sterol-4-alpha-carboxylate 3-dehydrogenase, decarboxylating</fullName>
    </submittedName>
</protein>
<keyword evidence="5" id="KW-1185">Reference proteome</keyword>
<dbReference type="InterPro" id="IPR002225">
    <property type="entry name" value="3Beta_OHSteriod_DH/Estase"/>
</dbReference>
<dbReference type="OMA" id="STAHWFD"/>
<dbReference type="OrthoDB" id="10058185at2759"/>
<dbReference type="SUPFAM" id="SSF51735">
    <property type="entry name" value="NAD(P)-binding Rossmann-fold domains"/>
    <property type="match status" value="1"/>
</dbReference>
<accession>A0A1U7LVC4</accession>
<evidence type="ECO:0000256" key="2">
    <source>
        <dbReference type="ARBA" id="ARBA00023002"/>
    </source>
</evidence>
<dbReference type="GO" id="GO:0102175">
    <property type="term" value="F:3-beta-hydroxysteroid dehydrogenase (NAD+)/C4-decarboxylase activity"/>
    <property type="evidence" value="ECO:0007669"/>
    <property type="project" value="EnsemblFungi"/>
</dbReference>
<evidence type="ECO:0000259" key="3">
    <source>
        <dbReference type="Pfam" id="PF01073"/>
    </source>
</evidence>
<dbReference type="InterPro" id="IPR050177">
    <property type="entry name" value="Lipid_A_modif_metabolic_enz"/>
</dbReference>